<evidence type="ECO:0000256" key="4">
    <source>
        <dbReference type="ARBA" id="ARBA00022679"/>
    </source>
</evidence>
<keyword evidence="9" id="KW-0812">Transmembrane</keyword>
<evidence type="ECO:0000256" key="9">
    <source>
        <dbReference type="SAM" id="Phobius"/>
    </source>
</evidence>
<dbReference type="PROSITE" id="PS50005">
    <property type="entry name" value="TPR"/>
    <property type="match status" value="1"/>
</dbReference>
<dbReference type="Gene3D" id="3.30.450.20">
    <property type="entry name" value="PAS domain"/>
    <property type="match status" value="1"/>
</dbReference>
<dbReference type="AlphaFoldDB" id="A0A7K1SBM4"/>
<dbReference type="Pfam" id="PF02518">
    <property type="entry name" value="HATPase_c"/>
    <property type="match status" value="1"/>
</dbReference>
<dbReference type="SMART" id="SM00387">
    <property type="entry name" value="HATPase_c"/>
    <property type="match status" value="1"/>
</dbReference>
<keyword evidence="3" id="KW-0597">Phosphoprotein</keyword>
<dbReference type="EMBL" id="WPIN01000005">
    <property type="protein sequence ID" value="MVM31224.1"/>
    <property type="molecule type" value="Genomic_DNA"/>
</dbReference>
<organism evidence="12 13">
    <name type="scientific">Spirosoma arboris</name>
    <dbReference type="NCBI Taxonomy" id="2682092"/>
    <lineage>
        <taxon>Bacteria</taxon>
        <taxon>Pseudomonadati</taxon>
        <taxon>Bacteroidota</taxon>
        <taxon>Cytophagia</taxon>
        <taxon>Cytophagales</taxon>
        <taxon>Cytophagaceae</taxon>
        <taxon>Spirosoma</taxon>
    </lineage>
</organism>
<feature type="transmembrane region" description="Helical" evidence="9">
    <location>
        <begin position="498"/>
        <end position="517"/>
    </location>
</feature>
<dbReference type="Gene3D" id="3.30.565.10">
    <property type="entry name" value="Histidine kinase-like ATPase, C-terminal domain"/>
    <property type="match status" value="1"/>
</dbReference>
<dbReference type="Gene3D" id="1.25.40.10">
    <property type="entry name" value="Tetratricopeptide repeat domain"/>
    <property type="match status" value="2"/>
</dbReference>
<dbReference type="SUPFAM" id="SSF48452">
    <property type="entry name" value="TPR-like"/>
    <property type="match status" value="3"/>
</dbReference>
<keyword evidence="8" id="KW-0802">TPR repeat</keyword>
<evidence type="ECO:0000256" key="3">
    <source>
        <dbReference type="ARBA" id="ARBA00022553"/>
    </source>
</evidence>
<comment type="catalytic activity">
    <reaction evidence="1">
        <text>ATP + protein L-histidine = ADP + protein N-phospho-L-histidine.</text>
        <dbReference type="EC" id="2.7.13.3"/>
    </reaction>
</comment>
<dbReference type="InterPro" id="IPR003594">
    <property type="entry name" value="HATPase_dom"/>
</dbReference>
<dbReference type="InterPro" id="IPR019734">
    <property type="entry name" value="TPR_rpt"/>
</dbReference>
<evidence type="ECO:0000256" key="6">
    <source>
        <dbReference type="ARBA" id="ARBA00022777"/>
    </source>
</evidence>
<evidence type="ECO:0000256" key="5">
    <source>
        <dbReference type="ARBA" id="ARBA00022741"/>
    </source>
</evidence>
<evidence type="ECO:0000313" key="13">
    <source>
        <dbReference type="Proteomes" id="UP000436006"/>
    </source>
</evidence>
<dbReference type="InterPro" id="IPR005467">
    <property type="entry name" value="His_kinase_dom"/>
</dbReference>
<dbReference type="PROSITE" id="PS50109">
    <property type="entry name" value="HIS_KIN"/>
    <property type="match status" value="1"/>
</dbReference>
<evidence type="ECO:0000256" key="1">
    <source>
        <dbReference type="ARBA" id="ARBA00000085"/>
    </source>
</evidence>
<dbReference type="InterPro" id="IPR036890">
    <property type="entry name" value="HATPase_C_sf"/>
</dbReference>
<keyword evidence="9" id="KW-1133">Transmembrane helix</keyword>
<keyword evidence="7" id="KW-0067">ATP-binding</keyword>
<dbReference type="SUPFAM" id="SSF55874">
    <property type="entry name" value="ATPase domain of HSP90 chaperone/DNA topoisomerase II/histidine kinase"/>
    <property type="match status" value="1"/>
</dbReference>
<comment type="caution">
    <text evidence="12">The sequence shown here is derived from an EMBL/GenBank/DDBJ whole genome shotgun (WGS) entry which is preliminary data.</text>
</comment>
<dbReference type="InterPro" id="IPR011495">
    <property type="entry name" value="Sig_transdc_His_kin_sub2_dim/P"/>
</dbReference>
<dbReference type="GO" id="GO:0005524">
    <property type="term" value="F:ATP binding"/>
    <property type="evidence" value="ECO:0007669"/>
    <property type="project" value="UniProtKB-KW"/>
</dbReference>
<evidence type="ECO:0000313" key="12">
    <source>
        <dbReference type="EMBL" id="MVM31224.1"/>
    </source>
</evidence>
<feature type="signal peptide" evidence="10">
    <location>
        <begin position="1"/>
        <end position="20"/>
    </location>
</feature>
<keyword evidence="13" id="KW-1185">Reference proteome</keyword>
<evidence type="ECO:0000259" key="11">
    <source>
        <dbReference type="PROSITE" id="PS50109"/>
    </source>
</evidence>
<proteinExistence type="predicted"/>
<evidence type="ECO:0000256" key="8">
    <source>
        <dbReference type="PROSITE-ProRule" id="PRU00339"/>
    </source>
</evidence>
<keyword evidence="4" id="KW-0808">Transferase</keyword>
<dbReference type="SMART" id="SM00028">
    <property type="entry name" value="TPR"/>
    <property type="match status" value="4"/>
</dbReference>
<feature type="repeat" description="TPR" evidence="8">
    <location>
        <begin position="252"/>
        <end position="285"/>
    </location>
</feature>
<dbReference type="RefSeq" id="WP_157585873.1">
    <property type="nucleotide sequence ID" value="NZ_WPIN01000005.1"/>
</dbReference>
<evidence type="ECO:0000256" key="10">
    <source>
        <dbReference type="SAM" id="SignalP"/>
    </source>
</evidence>
<feature type="chain" id="PRO_5029659928" description="histidine kinase" evidence="10">
    <location>
        <begin position="21"/>
        <end position="770"/>
    </location>
</feature>
<dbReference type="EC" id="2.7.13.3" evidence="2"/>
<dbReference type="PANTHER" id="PTHR41523:SF8">
    <property type="entry name" value="ETHYLENE RESPONSE SENSOR PROTEIN"/>
    <property type="match status" value="1"/>
</dbReference>
<dbReference type="GO" id="GO:0004673">
    <property type="term" value="F:protein histidine kinase activity"/>
    <property type="evidence" value="ECO:0007669"/>
    <property type="project" value="UniProtKB-EC"/>
</dbReference>
<evidence type="ECO:0000256" key="7">
    <source>
        <dbReference type="ARBA" id="ARBA00022840"/>
    </source>
</evidence>
<keyword evidence="10" id="KW-0732">Signal</keyword>
<keyword evidence="6" id="KW-0418">Kinase</keyword>
<name>A0A7K1SBM4_9BACT</name>
<keyword evidence="5" id="KW-0547">Nucleotide-binding</keyword>
<protein>
    <recommendedName>
        <fullName evidence="2">histidine kinase</fullName>
        <ecNumber evidence="2">2.7.13.3</ecNumber>
    </recommendedName>
</protein>
<feature type="domain" description="Histidine kinase" evidence="11">
    <location>
        <begin position="557"/>
        <end position="750"/>
    </location>
</feature>
<gene>
    <name evidence="12" type="ORF">GO755_14370</name>
</gene>
<reference evidence="12 13" key="1">
    <citation type="submission" date="2019-12" db="EMBL/GenBank/DDBJ databases">
        <title>Spirosoma sp. HMF4905 genome sequencing and assembly.</title>
        <authorList>
            <person name="Kang H."/>
            <person name="Cha I."/>
            <person name="Kim H."/>
            <person name="Joh K."/>
        </authorList>
    </citation>
    <scope>NUCLEOTIDE SEQUENCE [LARGE SCALE GENOMIC DNA]</scope>
    <source>
        <strain evidence="12 13">HMF4905</strain>
    </source>
</reference>
<sequence>MRRLLLIICGLGCALLTASAQPQTKSSRELLALLQKSKPDTHRVHLLQDLATYYMFKPNAQAVDMDSALVMARQAEQLSITLHDLKGQATSLILFARVYNHDGKKEKARALVTKAITIFSNAHYLDELGEAYFELGSYYPLIGPEMAERIRLSELALSTFQQSGNKLKQANCNKELGDLYQVEGNNWKALASLQQALSLYKSVGSGYAKLQGAYDLLGQVSGELGDYKEAIRYGLLAVQTAEQSGDSTMQLATIYNRLGITYQNLNELEPANEYFRKSIAIAEKYNDVVAICILATNISDTYVLLHKPVAALAFLRTIVKKYPIPDLSSQILITGQFVNAYLPTRQYALAQPYCDRLIRLSENTERIDNETQTYAYGWLIRFFLATHQYKQAEQYLLPHRVLSEKMGSLRGLSTNHLWTFKVDSAQGNYQSAIMHYQRHKTLNDSLFTASKSKQIALLQTQFDTKKKDQDIKLKGQHIELLKKQGELQLNDLNRTKTLRNVTFIVIALLLIILGLVYNRYRLKQKSSAILEAQQKEINDQNQSLQRLLTEKEWLLKEVHHRVKNNLQIVMSLLNTQSAYLTDEAAMLAIRDSQHRVQAISLIHQKLYQSENLSSIDMSAYIRELVEYLRDFFGTGQRIRFETHIEPVKLGVSYAVPIGLILNEAITNSIKYAFPDNKAGQIVISFQHTGGIHYLLTIADNGIGLPVDMDSQQHDSLGLSLMRGLSDDIDGHFTIMNDNGTLINIRFVYEPTDQPESAGISPNLPFETTAL</sequence>
<dbReference type="Proteomes" id="UP000436006">
    <property type="component" value="Unassembled WGS sequence"/>
</dbReference>
<dbReference type="Pfam" id="PF07568">
    <property type="entry name" value="HisKA_2"/>
    <property type="match status" value="1"/>
</dbReference>
<dbReference type="PANTHER" id="PTHR41523">
    <property type="entry name" value="TWO-COMPONENT SYSTEM SENSOR PROTEIN"/>
    <property type="match status" value="1"/>
</dbReference>
<dbReference type="InterPro" id="IPR011990">
    <property type="entry name" value="TPR-like_helical_dom_sf"/>
</dbReference>
<keyword evidence="9" id="KW-0472">Membrane</keyword>
<dbReference type="Pfam" id="PF13424">
    <property type="entry name" value="TPR_12"/>
    <property type="match status" value="1"/>
</dbReference>
<accession>A0A7K1SBM4</accession>
<evidence type="ECO:0000256" key="2">
    <source>
        <dbReference type="ARBA" id="ARBA00012438"/>
    </source>
</evidence>